<comment type="caution">
    <text evidence="1">The sequence shown here is derived from an EMBL/GenBank/DDBJ whole genome shotgun (WGS) entry which is preliminary data.</text>
</comment>
<protein>
    <submittedName>
        <fullName evidence="1">Uncharacterized protein</fullName>
    </submittedName>
</protein>
<keyword evidence="2" id="KW-1185">Reference proteome</keyword>
<dbReference type="RefSeq" id="XP_028482904.1">
    <property type="nucleotide sequence ID" value="XM_028632343.1"/>
</dbReference>
<evidence type="ECO:0000313" key="2">
    <source>
        <dbReference type="Proteomes" id="UP000283841"/>
    </source>
</evidence>
<reference evidence="1 2" key="1">
    <citation type="journal article" date="2018" name="Front. Microbiol.">
        <title>Genomic and genetic insights into a cosmopolitan fungus, Paecilomyces variotii (Eurotiales).</title>
        <authorList>
            <person name="Urquhart A.S."/>
            <person name="Mondo S.J."/>
            <person name="Makela M.R."/>
            <person name="Hane J.K."/>
            <person name="Wiebenga A."/>
            <person name="He G."/>
            <person name="Mihaltcheva S."/>
            <person name="Pangilinan J."/>
            <person name="Lipzen A."/>
            <person name="Barry K."/>
            <person name="de Vries R.P."/>
            <person name="Grigoriev I.V."/>
            <person name="Idnurm A."/>
        </authorList>
    </citation>
    <scope>NUCLEOTIDE SEQUENCE [LARGE SCALE GENOMIC DNA]</scope>
    <source>
        <strain evidence="1 2">CBS 101075</strain>
    </source>
</reference>
<dbReference type="AlphaFoldDB" id="A0A443HN76"/>
<dbReference type="Proteomes" id="UP000283841">
    <property type="component" value="Unassembled WGS sequence"/>
</dbReference>
<organism evidence="1 2">
    <name type="scientific">Byssochlamys spectabilis</name>
    <name type="common">Paecilomyces variotii</name>
    <dbReference type="NCBI Taxonomy" id="264951"/>
    <lineage>
        <taxon>Eukaryota</taxon>
        <taxon>Fungi</taxon>
        <taxon>Dikarya</taxon>
        <taxon>Ascomycota</taxon>
        <taxon>Pezizomycotina</taxon>
        <taxon>Eurotiomycetes</taxon>
        <taxon>Eurotiomycetidae</taxon>
        <taxon>Eurotiales</taxon>
        <taxon>Thermoascaceae</taxon>
        <taxon>Paecilomyces</taxon>
    </lineage>
</organism>
<dbReference type="STRING" id="264951.A0A443HN76"/>
<proteinExistence type="predicted"/>
<dbReference type="GeneID" id="39601620"/>
<sequence>MGETSLTLGAAVQVSSPNEDDTQWKIEQTEVGKNLYIPYGVAELDWALGPTRISGYVDTSTLDIRIDPVINGIYVGAITGSLKDGVAIQFNLFTTKGITKIYLKNGNEVWLNLHQKVKFDGTFQGDYKILTI</sequence>
<dbReference type="EMBL" id="RCNU01000010">
    <property type="protein sequence ID" value="RWQ93259.1"/>
    <property type="molecule type" value="Genomic_DNA"/>
</dbReference>
<dbReference type="VEuPathDB" id="FungiDB:C8Q69DRAFT_500497"/>
<evidence type="ECO:0000313" key="1">
    <source>
        <dbReference type="EMBL" id="RWQ93259.1"/>
    </source>
</evidence>
<name>A0A443HN76_BYSSP</name>
<gene>
    <name evidence="1" type="ORF">C8Q69DRAFT_500497</name>
</gene>
<accession>A0A443HN76</accession>